<organism evidence="2 3">
    <name type="scientific">Tanacetum coccineum</name>
    <dbReference type="NCBI Taxonomy" id="301880"/>
    <lineage>
        <taxon>Eukaryota</taxon>
        <taxon>Viridiplantae</taxon>
        <taxon>Streptophyta</taxon>
        <taxon>Embryophyta</taxon>
        <taxon>Tracheophyta</taxon>
        <taxon>Spermatophyta</taxon>
        <taxon>Magnoliopsida</taxon>
        <taxon>eudicotyledons</taxon>
        <taxon>Gunneridae</taxon>
        <taxon>Pentapetalae</taxon>
        <taxon>asterids</taxon>
        <taxon>campanulids</taxon>
        <taxon>Asterales</taxon>
        <taxon>Asteraceae</taxon>
        <taxon>Asteroideae</taxon>
        <taxon>Anthemideae</taxon>
        <taxon>Anthemidinae</taxon>
        <taxon>Tanacetum</taxon>
    </lineage>
</organism>
<dbReference type="Proteomes" id="UP001151760">
    <property type="component" value="Unassembled WGS sequence"/>
</dbReference>
<evidence type="ECO:0000313" key="3">
    <source>
        <dbReference type="Proteomes" id="UP001151760"/>
    </source>
</evidence>
<gene>
    <name evidence="2" type="ORF">Tco_1094797</name>
</gene>
<evidence type="ECO:0000313" key="2">
    <source>
        <dbReference type="EMBL" id="GJT99279.1"/>
    </source>
</evidence>
<sequence length="313" mass="36288">MRGHYGYMFAHLKKHFLLWKKFNQLAKHLHATMKEFFPSMIGDRVNEITKKTVSLYAAKGLLLDKQKIQANVAAMIAEAVQKERKNLRAEITVQVNNAIANSIPPQIFQYGGNRRLILRDPLLSLLRLIEPLLLILDHDDHQDDAHPMRESSAKKQKTTALGTYTIGHEHNFITEIIARRADGKIDPITEPDYKYLNKNDIEDLYLLCVNGKERVHDFQLGMKNYQQKVNLTALTIKFPGIEEYELFNIISKPVIGMIYDNIKKEKRVMIHREIHKFCDATLKRVLGKLKKYNKDIKYGYVDPSPDDADVEYL</sequence>
<dbReference type="EMBL" id="BQNB010020756">
    <property type="protein sequence ID" value="GJT99279.1"/>
    <property type="molecule type" value="Genomic_DNA"/>
</dbReference>
<protein>
    <recommendedName>
        <fullName evidence="4">Topoisomerase VI</fullName>
    </recommendedName>
</protein>
<evidence type="ECO:0000256" key="1">
    <source>
        <dbReference type="SAM" id="Coils"/>
    </source>
</evidence>
<keyword evidence="1" id="KW-0175">Coiled coil</keyword>
<reference evidence="2" key="2">
    <citation type="submission" date="2022-01" db="EMBL/GenBank/DDBJ databases">
        <authorList>
            <person name="Yamashiro T."/>
            <person name="Shiraishi A."/>
            <person name="Satake H."/>
            <person name="Nakayama K."/>
        </authorList>
    </citation>
    <scope>NUCLEOTIDE SEQUENCE</scope>
</reference>
<accession>A0ABQ5IGJ0</accession>
<reference evidence="2" key="1">
    <citation type="journal article" date="2022" name="Int. J. Mol. Sci.">
        <title>Draft Genome of Tanacetum Coccineum: Genomic Comparison of Closely Related Tanacetum-Family Plants.</title>
        <authorList>
            <person name="Yamashiro T."/>
            <person name="Shiraishi A."/>
            <person name="Nakayama K."/>
            <person name="Satake H."/>
        </authorList>
    </citation>
    <scope>NUCLEOTIDE SEQUENCE</scope>
</reference>
<evidence type="ECO:0008006" key="4">
    <source>
        <dbReference type="Google" id="ProtNLM"/>
    </source>
</evidence>
<name>A0ABQ5IGJ0_9ASTR</name>
<proteinExistence type="predicted"/>
<comment type="caution">
    <text evidence="2">The sequence shown here is derived from an EMBL/GenBank/DDBJ whole genome shotgun (WGS) entry which is preliminary data.</text>
</comment>
<feature type="coiled-coil region" evidence="1">
    <location>
        <begin position="65"/>
        <end position="97"/>
    </location>
</feature>
<keyword evidence="3" id="KW-1185">Reference proteome</keyword>